<gene>
    <name evidence="2" type="ORF">SAMN02745161_0332</name>
</gene>
<keyword evidence="1" id="KW-0732">Signal</keyword>
<protein>
    <submittedName>
        <fullName evidence="2">Uncharacterized protein</fullName>
    </submittedName>
</protein>
<dbReference type="Proteomes" id="UP000184694">
    <property type="component" value="Unassembled WGS sequence"/>
</dbReference>
<dbReference type="RefSeq" id="WP_074215220.1">
    <property type="nucleotide sequence ID" value="NZ_FSRG01000003.1"/>
</dbReference>
<name>A0A1N6DNE0_9BACT</name>
<sequence length="105" mass="11881">MKHILLLLIALTIPNIATADQIIILEDDAPDVMVYDDISEEEIIIDSVIDYIDPNVVIIDDRQEPNIVIIDESPEPDVIIIDDRHEPDVVIINDTSEQDIIIINE</sequence>
<evidence type="ECO:0000256" key="1">
    <source>
        <dbReference type="SAM" id="SignalP"/>
    </source>
</evidence>
<keyword evidence="3" id="KW-1185">Reference proteome</keyword>
<feature type="chain" id="PRO_5012658563" evidence="1">
    <location>
        <begin position="20"/>
        <end position="105"/>
    </location>
</feature>
<reference evidence="3" key="1">
    <citation type="submission" date="2016-11" db="EMBL/GenBank/DDBJ databases">
        <authorList>
            <person name="Varghese N."/>
            <person name="Submissions S."/>
        </authorList>
    </citation>
    <scope>NUCLEOTIDE SEQUENCE [LARGE SCALE GENOMIC DNA]</scope>
    <source>
        <strain evidence="3">DSM 17456</strain>
    </source>
</reference>
<dbReference type="EMBL" id="FSRG01000003">
    <property type="protein sequence ID" value="SIN72183.1"/>
    <property type="molecule type" value="Genomic_DNA"/>
</dbReference>
<accession>A0A1N6DNE0</accession>
<proteinExistence type="predicted"/>
<feature type="signal peptide" evidence="1">
    <location>
        <begin position="1"/>
        <end position="19"/>
    </location>
</feature>
<organism evidence="2 3">
    <name type="scientific">Halodesulfovibrio marinisediminis DSM 17456</name>
    <dbReference type="NCBI Taxonomy" id="1121457"/>
    <lineage>
        <taxon>Bacteria</taxon>
        <taxon>Pseudomonadati</taxon>
        <taxon>Thermodesulfobacteriota</taxon>
        <taxon>Desulfovibrionia</taxon>
        <taxon>Desulfovibrionales</taxon>
        <taxon>Desulfovibrionaceae</taxon>
        <taxon>Halodesulfovibrio</taxon>
    </lineage>
</organism>
<dbReference type="AlphaFoldDB" id="A0A1N6DNE0"/>
<evidence type="ECO:0000313" key="2">
    <source>
        <dbReference type="EMBL" id="SIN72183.1"/>
    </source>
</evidence>
<evidence type="ECO:0000313" key="3">
    <source>
        <dbReference type="Proteomes" id="UP000184694"/>
    </source>
</evidence>